<sequence length="191" mass="20441">MMDRRSYLATAALAATGLAGCAGTNPEDSGDAKLGGQPTKTLGTTPSGAQRLSFGETLSLPRVDVTLSEPEAIQEYRWEQDGAEQTVEAGEGKQWMVVHTRASNTADRTVRLPLTSNFGGVVGDIVYHPGRNKSPTAKYVGGKVDAGESHEGDMMFLLPEDVTVEQFRVLYGEARPDGKRHAWWASSTGGN</sequence>
<dbReference type="RefSeq" id="WP_267622918.1">
    <property type="nucleotide sequence ID" value="NZ_JAODIW010000006.1"/>
</dbReference>
<evidence type="ECO:0000313" key="2">
    <source>
        <dbReference type="EMBL" id="MFC4359202.1"/>
    </source>
</evidence>
<protein>
    <recommendedName>
        <fullName evidence="4">DUF4352 domain-containing protein</fullName>
    </recommendedName>
</protein>
<gene>
    <name evidence="2" type="ORF">ACFO0N_14750</name>
</gene>
<dbReference type="PROSITE" id="PS51318">
    <property type="entry name" value="TAT"/>
    <property type="match status" value="1"/>
</dbReference>
<organism evidence="2 3">
    <name type="scientific">Halobium salinum</name>
    <dbReference type="NCBI Taxonomy" id="1364940"/>
    <lineage>
        <taxon>Archaea</taxon>
        <taxon>Methanobacteriati</taxon>
        <taxon>Methanobacteriota</taxon>
        <taxon>Stenosarchaea group</taxon>
        <taxon>Halobacteria</taxon>
        <taxon>Halobacteriales</taxon>
        <taxon>Haloferacaceae</taxon>
        <taxon>Halobium</taxon>
    </lineage>
</organism>
<dbReference type="InterPro" id="IPR006311">
    <property type="entry name" value="TAT_signal"/>
</dbReference>
<dbReference type="PROSITE" id="PS51257">
    <property type="entry name" value="PROKAR_LIPOPROTEIN"/>
    <property type="match status" value="1"/>
</dbReference>
<accession>A0ABD5PEX2</accession>
<evidence type="ECO:0000313" key="3">
    <source>
        <dbReference type="Proteomes" id="UP001595921"/>
    </source>
</evidence>
<dbReference type="AlphaFoldDB" id="A0ABD5PEX2"/>
<reference evidence="2 3" key="1">
    <citation type="journal article" date="2019" name="Int. J. Syst. Evol. Microbiol.">
        <title>The Global Catalogue of Microorganisms (GCM) 10K type strain sequencing project: providing services to taxonomists for standard genome sequencing and annotation.</title>
        <authorList>
            <consortium name="The Broad Institute Genomics Platform"/>
            <consortium name="The Broad Institute Genome Sequencing Center for Infectious Disease"/>
            <person name="Wu L."/>
            <person name="Ma J."/>
        </authorList>
    </citation>
    <scope>NUCLEOTIDE SEQUENCE [LARGE SCALE GENOMIC DNA]</scope>
    <source>
        <strain evidence="2 3">CGMCC 1.12553</strain>
    </source>
</reference>
<proteinExistence type="predicted"/>
<dbReference type="Proteomes" id="UP001595921">
    <property type="component" value="Unassembled WGS sequence"/>
</dbReference>
<evidence type="ECO:0000256" key="1">
    <source>
        <dbReference type="ARBA" id="ARBA00022729"/>
    </source>
</evidence>
<dbReference type="InterPro" id="IPR029050">
    <property type="entry name" value="Immunoprotect_excell_Ig-like"/>
</dbReference>
<keyword evidence="1" id="KW-0732">Signal</keyword>
<keyword evidence="3" id="KW-1185">Reference proteome</keyword>
<evidence type="ECO:0008006" key="4">
    <source>
        <dbReference type="Google" id="ProtNLM"/>
    </source>
</evidence>
<name>A0ABD5PEX2_9EURY</name>
<comment type="caution">
    <text evidence="2">The sequence shown here is derived from an EMBL/GenBank/DDBJ whole genome shotgun (WGS) entry which is preliminary data.</text>
</comment>
<dbReference type="EMBL" id="JBHSDS010000008">
    <property type="protein sequence ID" value="MFC4359202.1"/>
    <property type="molecule type" value="Genomic_DNA"/>
</dbReference>
<dbReference type="Gene3D" id="2.60.40.1240">
    <property type="match status" value="1"/>
</dbReference>